<dbReference type="SUPFAM" id="SSF52540">
    <property type="entry name" value="P-loop containing nucleoside triphosphate hydrolases"/>
    <property type="match status" value="1"/>
</dbReference>
<dbReference type="Gene3D" id="3.40.50.300">
    <property type="entry name" value="P-loop containing nucleotide triphosphate hydrolases"/>
    <property type="match status" value="1"/>
</dbReference>
<feature type="non-terminal residue" evidence="1">
    <location>
        <position position="179"/>
    </location>
</feature>
<proteinExistence type="predicted"/>
<reference evidence="1" key="1">
    <citation type="journal article" date="2015" name="Nature">
        <title>Complex archaea that bridge the gap between prokaryotes and eukaryotes.</title>
        <authorList>
            <person name="Spang A."/>
            <person name="Saw J.H."/>
            <person name="Jorgensen S.L."/>
            <person name="Zaremba-Niedzwiedzka K."/>
            <person name="Martijn J."/>
            <person name="Lind A.E."/>
            <person name="van Eijk R."/>
            <person name="Schleper C."/>
            <person name="Guy L."/>
            <person name="Ettema T.J."/>
        </authorList>
    </citation>
    <scope>NUCLEOTIDE SEQUENCE</scope>
</reference>
<name>A0A0F8ZU21_9ZZZZ</name>
<dbReference type="Pfam" id="PF13238">
    <property type="entry name" value="AAA_18"/>
    <property type="match status" value="1"/>
</dbReference>
<protein>
    <submittedName>
        <fullName evidence="1">Uncharacterized protein</fullName>
    </submittedName>
</protein>
<dbReference type="EMBL" id="LAZR01061508">
    <property type="protein sequence ID" value="KKK63446.1"/>
    <property type="molecule type" value="Genomic_DNA"/>
</dbReference>
<sequence length="179" mass="20399">MKDENEMKKKKFVVIILRGISGVGKTTLANILVKKIPLSAIIDVDELRYFVKGGIVGSRSSIKPFDDPQEYLRQCRLADKNAFALTRNFLKAGFIPIIDGLNGGESSETYYFMKNSYEIHWYPRSDLLKDEMPGTKVIQIVLDTPPKELSERLKLKGHDDKTIDYILSQREIFLKAVSI</sequence>
<dbReference type="InterPro" id="IPR027417">
    <property type="entry name" value="P-loop_NTPase"/>
</dbReference>
<gene>
    <name evidence="1" type="ORF">LCGC14_2994200</name>
</gene>
<organism evidence="1">
    <name type="scientific">marine sediment metagenome</name>
    <dbReference type="NCBI Taxonomy" id="412755"/>
    <lineage>
        <taxon>unclassified sequences</taxon>
        <taxon>metagenomes</taxon>
        <taxon>ecological metagenomes</taxon>
    </lineage>
</organism>
<comment type="caution">
    <text evidence="1">The sequence shown here is derived from an EMBL/GenBank/DDBJ whole genome shotgun (WGS) entry which is preliminary data.</text>
</comment>
<evidence type="ECO:0000313" key="1">
    <source>
        <dbReference type="EMBL" id="KKK63446.1"/>
    </source>
</evidence>
<accession>A0A0F8ZU21</accession>
<dbReference type="AlphaFoldDB" id="A0A0F8ZU21"/>